<gene>
    <name evidence="1" type="ORF">A9D12_02825</name>
</gene>
<dbReference type="Gene3D" id="3.40.50.150">
    <property type="entry name" value="Vaccinia Virus protein VP39"/>
    <property type="match status" value="1"/>
</dbReference>
<accession>A0A192D1N9</accession>
<proteinExistence type="predicted"/>
<dbReference type="KEGG" id="pns:A9D12_02825"/>
<sequence>MARAMSIVARLTNKNFQGIDRLYRFAPKAPAKVLDYGCGSGAYLLLLRPLGHELQGLEYDPQLIDGLSKHGIPVGNVAQIDEQRWHEEFDHISLAHVLEHVPDPHALLARLFRWLKPGGTLFVELPNGGSRGLDIFGRQWRCLETPRHFVIPSRQAMVDALLTTGFVRPMQYVDPTIRAVMWRNSLASCGGEEQLAAAAAVAAAGAETCEDTEYLTFVATKPEAQ</sequence>
<dbReference type="SUPFAM" id="SSF53335">
    <property type="entry name" value="S-adenosyl-L-methionine-dependent methyltransferases"/>
    <property type="match status" value="1"/>
</dbReference>
<dbReference type="CDD" id="cd02440">
    <property type="entry name" value="AdoMet_MTases"/>
    <property type="match status" value="1"/>
</dbReference>
<name>A0A192D1N9_9SPHN</name>
<protein>
    <recommendedName>
        <fullName evidence="3">Methyltransferase type 11</fullName>
    </recommendedName>
</protein>
<dbReference type="EMBL" id="CP016033">
    <property type="protein sequence ID" value="ANK12040.1"/>
    <property type="molecule type" value="Genomic_DNA"/>
</dbReference>
<evidence type="ECO:0000313" key="1">
    <source>
        <dbReference type="EMBL" id="ANK12040.1"/>
    </source>
</evidence>
<dbReference type="Pfam" id="PF13489">
    <property type="entry name" value="Methyltransf_23"/>
    <property type="match status" value="1"/>
</dbReference>
<reference evidence="1 2" key="1">
    <citation type="submission" date="2016-05" db="EMBL/GenBank/DDBJ databases">
        <title>Compelete Genome Sequence of Bacteriochlorophyll-Synthesizing Bacterium Porphyrobacter neustonensis DSM 9434.</title>
        <authorList>
            <person name="Shi X.-L."/>
            <person name="Wu Y.-H."/>
            <person name="Cheng H."/>
            <person name="Xu L."/>
            <person name="Zhang X.-Q."/>
            <person name="Wang C.-S."/>
            <person name="Xu X.-W."/>
        </authorList>
    </citation>
    <scope>NUCLEOTIDE SEQUENCE [LARGE SCALE GENOMIC DNA]</scope>
    <source>
        <strain evidence="1 2">DSM 9434</strain>
    </source>
</reference>
<dbReference type="PANTHER" id="PTHR43861">
    <property type="entry name" value="TRANS-ACONITATE 2-METHYLTRANSFERASE-RELATED"/>
    <property type="match status" value="1"/>
</dbReference>
<dbReference type="Proteomes" id="UP000078263">
    <property type="component" value="Chromosome"/>
</dbReference>
<keyword evidence="2" id="KW-1185">Reference proteome</keyword>
<dbReference type="AlphaFoldDB" id="A0A192D1N9"/>
<evidence type="ECO:0008006" key="3">
    <source>
        <dbReference type="Google" id="ProtNLM"/>
    </source>
</evidence>
<dbReference type="InterPro" id="IPR029063">
    <property type="entry name" value="SAM-dependent_MTases_sf"/>
</dbReference>
<evidence type="ECO:0000313" key="2">
    <source>
        <dbReference type="Proteomes" id="UP000078263"/>
    </source>
</evidence>
<organism evidence="1 2">
    <name type="scientific">Erythrobacter neustonensis</name>
    <dbReference type="NCBI Taxonomy" id="1112"/>
    <lineage>
        <taxon>Bacteria</taxon>
        <taxon>Pseudomonadati</taxon>
        <taxon>Pseudomonadota</taxon>
        <taxon>Alphaproteobacteria</taxon>
        <taxon>Sphingomonadales</taxon>
        <taxon>Erythrobacteraceae</taxon>
        <taxon>Erythrobacter/Porphyrobacter group</taxon>
        <taxon>Erythrobacter</taxon>
    </lineage>
</organism>